<dbReference type="InterPro" id="IPR003945">
    <property type="entry name" value="NU5C-like"/>
</dbReference>
<evidence type="ECO:0000256" key="1">
    <source>
        <dbReference type="ARBA" id="ARBA00004448"/>
    </source>
</evidence>
<feature type="transmembrane region" description="Helical" evidence="16">
    <location>
        <begin position="122"/>
        <end position="139"/>
    </location>
</feature>
<dbReference type="Pfam" id="PF06455">
    <property type="entry name" value="NADH5_C"/>
    <property type="match status" value="1"/>
</dbReference>
<dbReference type="InterPro" id="IPR001516">
    <property type="entry name" value="Proton_antipo_N"/>
</dbReference>
<evidence type="ECO:0000259" key="17">
    <source>
        <dbReference type="Pfam" id="PF00361"/>
    </source>
</evidence>
<organism evidence="20">
    <name type="scientific">Trixiphichthys weberi</name>
    <name type="common">Blacktip tripodfish</name>
    <name type="synonym">Triacanthus weberi</name>
    <dbReference type="NCBI Taxonomy" id="245703"/>
    <lineage>
        <taxon>Eukaryota</taxon>
        <taxon>Metazoa</taxon>
        <taxon>Chordata</taxon>
        <taxon>Craniata</taxon>
        <taxon>Vertebrata</taxon>
        <taxon>Euteleostomi</taxon>
        <taxon>Actinopterygii</taxon>
        <taxon>Neopterygii</taxon>
        <taxon>Teleostei</taxon>
        <taxon>Neoteleostei</taxon>
        <taxon>Acanthomorphata</taxon>
        <taxon>Eupercaria</taxon>
        <taxon>Tetraodontiformes</taxon>
        <taxon>Triacanthoidea</taxon>
        <taxon>Triacanthidae</taxon>
        <taxon>Trixiphichthys</taxon>
    </lineage>
</organism>
<evidence type="ECO:0000256" key="8">
    <source>
        <dbReference type="ARBA" id="ARBA00022967"/>
    </source>
</evidence>
<dbReference type="PANTHER" id="PTHR42829:SF2">
    <property type="entry name" value="NADH-UBIQUINONE OXIDOREDUCTASE CHAIN 5"/>
    <property type="match status" value="1"/>
</dbReference>
<keyword evidence="12 16" id="KW-0830">Ubiquinone</keyword>
<keyword evidence="9" id="KW-0249">Electron transport</keyword>
<keyword evidence="6 16" id="KW-0812">Transmembrane</keyword>
<feature type="domain" description="NADH-Ubiquinone oxidoreductase (complex I) chain 5 N-terminal" evidence="18">
    <location>
        <begin position="73"/>
        <end position="123"/>
    </location>
</feature>
<comment type="catalytic activity">
    <reaction evidence="15 16">
        <text>a ubiquinone + NADH + 5 H(+)(in) = a ubiquinol + NAD(+) + 4 H(+)(out)</text>
        <dbReference type="Rhea" id="RHEA:29091"/>
        <dbReference type="Rhea" id="RHEA-COMP:9565"/>
        <dbReference type="Rhea" id="RHEA-COMP:9566"/>
        <dbReference type="ChEBI" id="CHEBI:15378"/>
        <dbReference type="ChEBI" id="CHEBI:16389"/>
        <dbReference type="ChEBI" id="CHEBI:17976"/>
        <dbReference type="ChEBI" id="CHEBI:57540"/>
        <dbReference type="ChEBI" id="CHEBI:57945"/>
        <dbReference type="EC" id="7.1.1.2"/>
    </reaction>
</comment>
<dbReference type="InterPro" id="IPR018393">
    <property type="entry name" value="NADHpl_OxRdtase_5_subgr"/>
</dbReference>
<evidence type="ECO:0000256" key="16">
    <source>
        <dbReference type="RuleBase" id="RU003404"/>
    </source>
</evidence>
<feature type="transmembrane region" description="Helical" evidence="16">
    <location>
        <begin position="331"/>
        <end position="356"/>
    </location>
</feature>
<feature type="transmembrane region" description="Helical" evidence="16">
    <location>
        <begin position="279"/>
        <end position="300"/>
    </location>
</feature>
<dbReference type="PANTHER" id="PTHR42829">
    <property type="entry name" value="NADH-UBIQUINONE OXIDOREDUCTASE CHAIN 5"/>
    <property type="match status" value="1"/>
</dbReference>
<proteinExistence type="inferred from homology"/>
<dbReference type="CTD" id="4540"/>
<comment type="similarity">
    <text evidence="16">Belongs to the complex I subunit 5 family.</text>
</comment>
<evidence type="ECO:0000256" key="13">
    <source>
        <dbReference type="ARBA" id="ARBA00023128"/>
    </source>
</evidence>
<keyword evidence="11 16" id="KW-0520">NAD</keyword>
<evidence type="ECO:0000256" key="11">
    <source>
        <dbReference type="ARBA" id="ARBA00023027"/>
    </source>
</evidence>
<evidence type="ECO:0000256" key="6">
    <source>
        <dbReference type="ARBA" id="ARBA00022692"/>
    </source>
</evidence>
<feature type="transmembrane region" description="Helical" evidence="16">
    <location>
        <begin position="412"/>
        <end position="434"/>
    </location>
</feature>
<dbReference type="InterPro" id="IPR001750">
    <property type="entry name" value="ND/Mrp_TM"/>
</dbReference>
<evidence type="ECO:0000256" key="10">
    <source>
        <dbReference type="ARBA" id="ARBA00022989"/>
    </source>
</evidence>
<feature type="transmembrane region" description="Helical" evidence="16">
    <location>
        <begin position="90"/>
        <end position="110"/>
    </location>
</feature>
<keyword evidence="13 16" id="KW-0496">Mitochondrion</keyword>
<evidence type="ECO:0000259" key="19">
    <source>
        <dbReference type="Pfam" id="PF06455"/>
    </source>
</evidence>
<comment type="subcellular location">
    <subcellularLocation>
        <location evidence="1">Mitochondrion inner membrane</location>
        <topology evidence="1">Multi-pass membrane protein</topology>
    </subcellularLocation>
</comment>
<feature type="transmembrane region" description="Helical" evidence="16">
    <location>
        <begin position="247"/>
        <end position="267"/>
    </location>
</feature>
<dbReference type="InterPro" id="IPR010934">
    <property type="entry name" value="NADH_DH_su5_C"/>
</dbReference>
<feature type="transmembrane region" description="Helical" evidence="16">
    <location>
        <begin position="307"/>
        <end position="325"/>
    </location>
</feature>
<name>A4QJ28_TRIWB</name>
<evidence type="ECO:0000256" key="2">
    <source>
        <dbReference type="ARBA" id="ARBA00012944"/>
    </source>
</evidence>
<feature type="transmembrane region" description="Helical" evidence="16">
    <location>
        <begin position="6"/>
        <end position="24"/>
    </location>
</feature>
<feature type="transmembrane region" description="Helical" evidence="16">
    <location>
        <begin position="44"/>
        <end position="61"/>
    </location>
</feature>
<dbReference type="NCBIfam" id="TIGR01974">
    <property type="entry name" value="NDH_I_L"/>
    <property type="match status" value="1"/>
</dbReference>
<evidence type="ECO:0000256" key="9">
    <source>
        <dbReference type="ARBA" id="ARBA00022982"/>
    </source>
</evidence>
<feature type="transmembrane region" description="Helical" evidence="16">
    <location>
        <begin position="464"/>
        <end position="483"/>
    </location>
</feature>
<dbReference type="Pfam" id="PF00662">
    <property type="entry name" value="Proton_antipo_N"/>
    <property type="match status" value="1"/>
</dbReference>
<keyword evidence="8" id="KW-1278">Translocase</keyword>
<evidence type="ECO:0000259" key="18">
    <source>
        <dbReference type="Pfam" id="PF00662"/>
    </source>
</evidence>
<evidence type="ECO:0000256" key="15">
    <source>
        <dbReference type="ARBA" id="ARBA00049551"/>
    </source>
</evidence>
<evidence type="ECO:0000256" key="12">
    <source>
        <dbReference type="ARBA" id="ARBA00023075"/>
    </source>
</evidence>
<dbReference type="Pfam" id="PF00361">
    <property type="entry name" value="Proton_antipo_M"/>
    <property type="match status" value="1"/>
</dbReference>
<dbReference type="GO" id="GO:0042773">
    <property type="term" value="P:ATP synthesis coupled electron transport"/>
    <property type="evidence" value="ECO:0007669"/>
    <property type="project" value="InterPro"/>
</dbReference>
<feature type="transmembrane region" description="Helical" evidence="16">
    <location>
        <begin position="368"/>
        <end position="392"/>
    </location>
</feature>
<dbReference type="PRINTS" id="PR01434">
    <property type="entry name" value="NADHDHGNASE5"/>
</dbReference>
<feature type="domain" description="NADH dehydrogenase subunit 5 C-terminal" evidence="19">
    <location>
        <begin position="428"/>
        <end position="610"/>
    </location>
</feature>
<dbReference type="GO" id="GO:0008137">
    <property type="term" value="F:NADH dehydrogenase (ubiquinone) activity"/>
    <property type="evidence" value="ECO:0007669"/>
    <property type="project" value="UniProtKB-EC"/>
</dbReference>
<protein>
    <recommendedName>
        <fullName evidence="3 16">NADH-ubiquinone oxidoreductase chain 5</fullName>
        <ecNumber evidence="2 16">7.1.1.2</ecNumber>
    </recommendedName>
</protein>
<evidence type="ECO:0000256" key="14">
    <source>
        <dbReference type="ARBA" id="ARBA00023136"/>
    </source>
</evidence>
<dbReference type="GO" id="GO:0003954">
    <property type="term" value="F:NADH dehydrogenase activity"/>
    <property type="evidence" value="ECO:0007669"/>
    <property type="project" value="TreeGrafter"/>
</dbReference>
<keyword evidence="10 16" id="KW-1133">Transmembrane helix</keyword>
<dbReference type="GeneID" id="5619192"/>
<keyword evidence="5" id="KW-0679">Respiratory chain</keyword>
<dbReference type="GO" id="GO:0005743">
    <property type="term" value="C:mitochondrial inner membrane"/>
    <property type="evidence" value="ECO:0007669"/>
    <property type="project" value="UniProtKB-SubCell"/>
</dbReference>
<comment type="function">
    <text evidence="16">Core subunit of the mitochondrial membrane respiratory chain NADH dehydrogenase (Complex I) which catalyzes electron transfer from NADH through the respiratory chain, using ubiquinone as an electron acceptor. Essential for the catalytic activity and assembly of complex I.</text>
</comment>
<keyword evidence="4 16" id="KW-0813">Transport</keyword>
<feature type="transmembrane region" description="Helical" evidence="16">
    <location>
        <begin position="595"/>
        <end position="612"/>
    </location>
</feature>
<gene>
    <name evidence="20" type="primary">ND5</name>
</gene>
<dbReference type="GO" id="GO:0015990">
    <property type="term" value="P:electron transport coupled proton transport"/>
    <property type="evidence" value="ECO:0007669"/>
    <property type="project" value="TreeGrafter"/>
</dbReference>
<geneLocation type="mitochondrion" evidence="20"/>
<feature type="domain" description="NADH:quinone oxidoreductase/Mrp antiporter transmembrane" evidence="17">
    <location>
        <begin position="139"/>
        <end position="420"/>
    </location>
</feature>
<dbReference type="AlphaFoldDB" id="A4QJ28"/>
<evidence type="ECO:0000256" key="4">
    <source>
        <dbReference type="ARBA" id="ARBA00022448"/>
    </source>
</evidence>
<evidence type="ECO:0000313" key="20">
    <source>
        <dbReference type="EMBL" id="BAF51891.1"/>
    </source>
</evidence>
<feature type="transmembrane region" description="Helical" evidence="16">
    <location>
        <begin position="495"/>
        <end position="515"/>
    </location>
</feature>
<keyword evidence="14 16" id="KW-0472">Membrane</keyword>
<dbReference type="EC" id="7.1.1.2" evidence="2 16"/>
<dbReference type="EMBL" id="AP009173">
    <property type="protein sequence ID" value="BAF51891.1"/>
    <property type="molecule type" value="Genomic_DNA"/>
</dbReference>
<evidence type="ECO:0000256" key="5">
    <source>
        <dbReference type="ARBA" id="ARBA00022660"/>
    </source>
</evidence>
<dbReference type="RefSeq" id="YP_001491367.1">
    <property type="nucleotide sequence ID" value="NC_009862.1"/>
</dbReference>
<feature type="transmembrane region" description="Helical" evidence="16">
    <location>
        <begin position="145"/>
        <end position="165"/>
    </location>
</feature>
<accession>A4QJ28</accession>
<reference evidence="20" key="1">
    <citation type="journal article" date="2007" name="Mol. Phylogenet. Evol.">
        <title>Phylogenetic position of tetraodontiform fishes within the higher teleosts: Bayesian inferences based on 44 whole mitochondrial genome sequences.</title>
        <authorList>
            <person name="Yamanoue Y."/>
            <person name="Miya M."/>
            <person name="Matsuura K."/>
            <person name="Yagishita N."/>
            <person name="Mabuchi K."/>
            <person name="Sakai H."/>
            <person name="Katoh M."/>
            <person name="Nishida M."/>
        </authorList>
    </citation>
    <scope>NUCLEOTIDE SEQUENCE</scope>
    <source>
        <tissue evidence="20">Muscle</tissue>
    </source>
</reference>
<evidence type="ECO:0000256" key="7">
    <source>
        <dbReference type="ARBA" id="ARBA00022792"/>
    </source>
</evidence>
<sequence>MPLTPLMLSSSLALTILVLFFPLLTTLSPKQRNPQWASSHVKTAVKTAFFISLLPLFIYLYEGSETVMTNWTWTNTQTFNINISFKFDQYSIIFTPVALYVTWSILEFALWYMHDDPNMNRFFKYLLIFLIAMITLTTANNLFQIFIGWEGVGILSFLLIGWWYGRADANTAALQAVLYNRVGDIGLIFAMAWLSYNDNSWELQQMFSTMEDTNLTYPLLGLILAATGKSAQFGLHPWLPAAMEGPTPVSALLHSSTMVVAGIFLLVRVSPLMENNQTALTTCLCLGALTTLFTATCALTQNDIKKIIAFSTSSQLGLMMVTIGLNQPQLAFLHICTHAFFKAMLFLCSGVVIHSFNNEQDIRKMGGASYTIPFTSSCMTLGSLALTGTPFLAGFFSKDAIIEALNTSYINAWALALTLLATSFTAVYSLRLIYFVSMGQPRFNSSLTPINENDPKAIAPIKRLAWGSIAAGLLITSSILPLKTPVMTMTPTLKLAALAVSVLGLLIALELASLANKQFKPMPKPTLHRFSNMLGFYPSVVHRLLPKTALKTGQTVANQMIDQTWLEKSGPKTLASINQPLATTTSNIQRGMIKTYLGLFLLTSAFAVLVLFL</sequence>
<keyword evidence="7" id="KW-0999">Mitochondrion inner membrane</keyword>
<feature type="transmembrane region" description="Helical" evidence="16">
    <location>
        <begin position="216"/>
        <end position="235"/>
    </location>
</feature>
<evidence type="ECO:0000256" key="3">
    <source>
        <dbReference type="ARBA" id="ARBA00021096"/>
    </source>
</evidence>
<feature type="transmembrane region" description="Helical" evidence="16">
    <location>
        <begin position="177"/>
        <end position="196"/>
    </location>
</feature>